<keyword evidence="2" id="KW-1185">Reference proteome</keyword>
<accession>A0ACB0Y2H8</accession>
<dbReference type="EMBL" id="CAVMJV010000005">
    <property type="protein sequence ID" value="CAK5028788.1"/>
    <property type="molecule type" value="Genomic_DNA"/>
</dbReference>
<comment type="caution">
    <text evidence="1">The sequence shown here is derived from an EMBL/GenBank/DDBJ whole genome shotgun (WGS) entry which is preliminary data.</text>
</comment>
<dbReference type="Proteomes" id="UP001497535">
    <property type="component" value="Unassembled WGS sequence"/>
</dbReference>
<organism evidence="1 2">
    <name type="scientific">Meloidogyne enterolobii</name>
    <name type="common">Root-knot nematode worm</name>
    <name type="synonym">Meloidogyne mayaguensis</name>
    <dbReference type="NCBI Taxonomy" id="390850"/>
    <lineage>
        <taxon>Eukaryota</taxon>
        <taxon>Metazoa</taxon>
        <taxon>Ecdysozoa</taxon>
        <taxon>Nematoda</taxon>
        <taxon>Chromadorea</taxon>
        <taxon>Rhabditida</taxon>
        <taxon>Tylenchina</taxon>
        <taxon>Tylenchomorpha</taxon>
        <taxon>Tylenchoidea</taxon>
        <taxon>Meloidogynidae</taxon>
        <taxon>Meloidogyninae</taxon>
        <taxon>Meloidogyne</taxon>
    </lineage>
</organism>
<protein>
    <submittedName>
        <fullName evidence="1">Uncharacterized protein</fullName>
    </submittedName>
</protein>
<evidence type="ECO:0000313" key="2">
    <source>
        <dbReference type="Proteomes" id="UP001497535"/>
    </source>
</evidence>
<sequence>MLFCFDNGSGTKKASTATLRSATTILPMFFASTLFVFVLLGQVNSEEVGFFNHTLKDGQVTLRNYSTAVEKGDVYNLTKYTNLPGSCDVEFNRKGNIVLYYSKNGKNIKKLHCGPAYQTSEHDQVQDWSEDRT</sequence>
<proteinExistence type="predicted"/>
<name>A0ACB0Y2H8_MELEN</name>
<reference evidence="1" key="1">
    <citation type="submission" date="2023-11" db="EMBL/GenBank/DDBJ databases">
        <authorList>
            <person name="Poullet M."/>
        </authorList>
    </citation>
    <scope>NUCLEOTIDE SEQUENCE</scope>
    <source>
        <strain evidence="1">E1834</strain>
    </source>
</reference>
<gene>
    <name evidence="1" type="ORF">MENTE1834_LOCUS6708</name>
</gene>
<evidence type="ECO:0000313" key="1">
    <source>
        <dbReference type="EMBL" id="CAK5028788.1"/>
    </source>
</evidence>